<accession>A0A2I9D1A6</accession>
<organism evidence="6 7">
    <name type="scientific">Deinococcus aerius</name>
    <dbReference type="NCBI Taxonomy" id="200253"/>
    <lineage>
        <taxon>Bacteria</taxon>
        <taxon>Thermotogati</taxon>
        <taxon>Deinococcota</taxon>
        <taxon>Deinococci</taxon>
        <taxon>Deinococcales</taxon>
        <taxon>Deinococcaceae</taxon>
        <taxon>Deinococcus</taxon>
    </lineage>
</organism>
<feature type="domain" description="ABC transporter" evidence="5">
    <location>
        <begin position="3"/>
        <end position="246"/>
    </location>
</feature>
<name>A0A2I9D1A6_9DEIO</name>
<evidence type="ECO:0000256" key="2">
    <source>
        <dbReference type="ARBA" id="ARBA00022741"/>
    </source>
</evidence>
<feature type="domain" description="ABC transporter" evidence="5">
    <location>
        <begin position="342"/>
        <end position="553"/>
    </location>
</feature>
<evidence type="ECO:0000313" key="6">
    <source>
        <dbReference type="EMBL" id="GBF04156.1"/>
    </source>
</evidence>
<dbReference type="EMBL" id="BFAG01000001">
    <property type="protein sequence ID" value="GBF04156.1"/>
    <property type="molecule type" value="Genomic_DNA"/>
</dbReference>
<dbReference type="GO" id="GO:0005524">
    <property type="term" value="F:ATP binding"/>
    <property type="evidence" value="ECO:0007669"/>
    <property type="project" value="UniProtKB-KW"/>
</dbReference>
<gene>
    <name evidence="6" type="ORF">DAERI_010328</name>
</gene>
<feature type="region of interest" description="Disordered" evidence="4">
    <location>
        <begin position="537"/>
        <end position="556"/>
    </location>
</feature>
<dbReference type="PROSITE" id="PS00211">
    <property type="entry name" value="ABC_TRANSPORTER_1"/>
    <property type="match status" value="1"/>
</dbReference>
<feature type="compositionally biased region" description="Basic and acidic residues" evidence="4">
    <location>
        <begin position="545"/>
        <end position="556"/>
    </location>
</feature>
<dbReference type="InterPro" id="IPR003593">
    <property type="entry name" value="AAA+_ATPase"/>
</dbReference>
<dbReference type="SMART" id="SM00382">
    <property type="entry name" value="AAA"/>
    <property type="match status" value="2"/>
</dbReference>
<dbReference type="Pfam" id="PF00005">
    <property type="entry name" value="ABC_tran"/>
    <property type="match status" value="2"/>
</dbReference>
<keyword evidence="2" id="KW-0547">Nucleotide-binding</keyword>
<proteinExistence type="predicted"/>
<keyword evidence="3 6" id="KW-0067">ATP-binding</keyword>
<dbReference type="SUPFAM" id="SSF52540">
    <property type="entry name" value="P-loop containing nucleoside triphosphate hydrolases"/>
    <property type="match status" value="2"/>
</dbReference>
<dbReference type="PROSITE" id="PS50893">
    <property type="entry name" value="ABC_TRANSPORTER_2"/>
    <property type="match status" value="2"/>
</dbReference>
<dbReference type="Proteomes" id="UP000236569">
    <property type="component" value="Unassembled WGS sequence"/>
</dbReference>
<protein>
    <submittedName>
        <fullName evidence="6">ABC transporter ATP-binding protein</fullName>
    </submittedName>
</protein>
<evidence type="ECO:0000256" key="1">
    <source>
        <dbReference type="ARBA" id="ARBA00022737"/>
    </source>
</evidence>
<dbReference type="InterPro" id="IPR003439">
    <property type="entry name" value="ABC_transporter-like_ATP-bd"/>
</dbReference>
<evidence type="ECO:0000313" key="7">
    <source>
        <dbReference type="Proteomes" id="UP000236569"/>
    </source>
</evidence>
<sequence>MVLQLSGVARGFGDRTVFSGVDLEIGAGERLALVGENGSGKTTLLRVMAGLDVPDAGTVTRRGRVALLAQHAELGAGTVLEAVTPEDLRRAQAALETASTRLGEGTEEVLMAFADAEEAYRNAGGYDFEVRAAAVLDGLGLEGRAGAARLSGGQMRRVLLARLLLSPADLYLLDEPTNHLDAEGAAWLEEWIRASDAAFVLVSHDRAFLDAVAGDTAELERGRLTVYPGGYSGAMEIKATLREAQTREYEAYRRKRAALDEERRRQASIGGVEENRRRARDNDKFLSSHKAGRAQQIHSARARAMQKQIDRLDEGATEKPFQDRRTLRLDLPPAPPGPAEVLTVRDLGVEREGQPVLSGVRLDVRRGDRIALTGPNGGGKSTLLSALLGRLPHTGEVRWGPGLTLYAAGQHGEELAGLGTVGEALLDANPALTPHQLYEVGAQVGLPGGPDFPLSGLSGGQRTRLSLARLGVTRAQVLVLDEPTNHLDIRAIEALEALLLTFPGTVLLASHDRALVGRVATRVWHVAGGGVTEMQEPWAQPLAARDGHREAGHSRG</sequence>
<dbReference type="InterPro" id="IPR027417">
    <property type="entry name" value="P-loop_NTPase"/>
</dbReference>
<comment type="caution">
    <text evidence="6">The sequence shown here is derived from an EMBL/GenBank/DDBJ whole genome shotgun (WGS) entry which is preliminary data.</text>
</comment>
<evidence type="ECO:0000259" key="5">
    <source>
        <dbReference type="PROSITE" id="PS50893"/>
    </source>
</evidence>
<evidence type="ECO:0000256" key="4">
    <source>
        <dbReference type="SAM" id="MobiDB-lite"/>
    </source>
</evidence>
<dbReference type="InterPro" id="IPR017871">
    <property type="entry name" value="ABC_transporter-like_CS"/>
</dbReference>
<dbReference type="PANTHER" id="PTHR19211:SF123">
    <property type="entry name" value="ABC TRANSPORTER"/>
    <property type="match status" value="1"/>
</dbReference>
<dbReference type="Gene3D" id="3.40.50.300">
    <property type="entry name" value="P-loop containing nucleotide triphosphate hydrolases"/>
    <property type="match status" value="2"/>
</dbReference>
<dbReference type="GO" id="GO:0016887">
    <property type="term" value="F:ATP hydrolysis activity"/>
    <property type="evidence" value="ECO:0007669"/>
    <property type="project" value="InterPro"/>
</dbReference>
<dbReference type="FunFam" id="3.40.50.300:FF:000011">
    <property type="entry name" value="Putative ABC transporter ATP-binding component"/>
    <property type="match status" value="1"/>
</dbReference>
<keyword evidence="7" id="KW-1185">Reference proteome</keyword>
<dbReference type="InterPro" id="IPR050611">
    <property type="entry name" value="ABCF"/>
</dbReference>
<dbReference type="CDD" id="cd03221">
    <property type="entry name" value="ABCF_EF-3"/>
    <property type="match status" value="2"/>
</dbReference>
<keyword evidence="1" id="KW-0677">Repeat</keyword>
<dbReference type="PANTHER" id="PTHR19211">
    <property type="entry name" value="ATP-BINDING TRANSPORT PROTEIN-RELATED"/>
    <property type="match status" value="1"/>
</dbReference>
<dbReference type="AlphaFoldDB" id="A0A2I9D1A6"/>
<reference evidence="7" key="1">
    <citation type="submission" date="2018-01" db="EMBL/GenBank/DDBJ databases">
        <title>Draft Genome Sequence of the Radioresistant Bacterium Deinococcus aerius TR0125, Isolated from the Higher Atmosphere above Japan.</title>
        <authorList>
            <person name="Satoh K."/>
            <person name="Arai H."/>
            <person name="Sanzen T."/>
            <person name="Kawaguchi Y."/>
            <person name="Hayashi H."/>
            <person name="Yokobori S."/>
            <person name="Yamagishi A."/>
            <person name="Oono Y."/>
            <person name="Narumi I."/>
        </authorList>
    </citation>
    <scope>NUCLEOTIDE SEQUENCE [LARGE SCALE GENOMIC DNA]</scope>
    <source>
        <strain evidence="7">TR0125</strain>
    </source>
</reference>
<evidence type="ECO:0000256" key="3">
    <source>
        <dbReference type="ARBA" id="ARBA00022840"/>
    </source>
</evidence>